<gene>
    <name evidence="3" type="ORF">BLL40_02910</name>
</gene>
<evidence type="ECO:0000259" key="2">
    <source>
        <dbReference type="Pfam" id="PF13649"/>
    </source>
</evidence>
<dbReference type="AlphaFoldDB" id="A0A1Q5P690"/>
<keyword evidence="4" id="KW-1185">Reference proteome</keyword>
<feature type="domain" description="Methyltransferase" evidence="2">
    <location>
        <begin position="36"/>
        <end position="128"/>
    </location>
</feature>
<accession>A0A1Q5P690</accession>
<dbReference type="PANTHER" id="PTHR43861">
    <property type="entry name" value="TRANS-ACONITATE 2-METHYLTRANSFERASE-RELATED"/>
    <property type="match status" value="1"/>
</dbReference>
<dbReference type="OrthoDB" id="9804312at2"/>
<dbReference type="STRING" id="1714354.BLL40_02910"/>
<evidence type="ECO:0000313" key="3">
    <source>
        <dbReference type="EMBL" id="OKL37790.1"/>
    </source>
</evidence>
<name>A0A1Q5P690_9BACI</name>
<reference evidence="3 4" key="1">
    <citation type="submission" date="2016-12" db="EMBL/GenBank/DDBJ databases">
        <title>Domibacillus sp. SAOS 44 whole genome sequencing.</title>
        <authorList>
            <person name="Verma A."/>
            <person name="Krishnamurthi S."/>
        </authorList>
    </citation>
    <scope>NUCLEOTIDE SEQUENCE [LARGE SCALE GENOMIC DNA]</scope>
    <source>
        <strain evidence="3 4">SAOS 44</strain>
    </source>
</reference>
<dbReference type="Proteomes" id="UP000186524">
    <property type="component" value="Unassembled WGS sequence"/>
</dbReference>
<keyword evidence="3" id="KW-0489">Methyltransferase</keyword>
<dbReference type="InterPro" id="IPR029063">
    <property type="entry name" value="SAM-dependent_MTases_sf"/>
</dbReference>
<dbReference type="EMBL" id="MRWQ01000002">
    <property type="protein sequence ID" value="OKL37790.1"/>
    <property type="molecule type" value="Genomic_DNA"/>
</dbReference>
<organism evidence="3 4">
    <name type="scientific">Domibacillus mangrovi</name>
    <dbReference type="NCBI Taxonomy" id="1714354"/>
    <lineage>
        <taxon>Bacteria</taxon>
        <taxon>Bacillati</taxon>
        <taxon>Bacillota</taxon>
        <taxon>Bacilli</taxon>
        <taxon>Bacillales</taxon>
        <taxon>Bacillaceae</taxon>
        <taxon>Domibacillus</taxon>
    </lineage>
</organism>
<dbReference type="SUPFAM" id="SSF53335">
    <property type="entry name" value="S-adenosyl-L-methionine-dependent methyltransferases"/>
    <property type="match status" value="1"/>
</dbReference>
<dbReference type="InterPro" id="IPR041698">
    <property type="entry name" value="Methyltransf_25"/>
</dbReference>
<evidence type="ECO:0000313" key="4">
    <source>
        <dbReference type="Proteomes" id="UP000186524"/>
    </source>
</evidence>
<dbReference type="CDD" id="cd02440">
    <property type="entry name" value="AdoMet_MTases"/>
    <property type="match status" value="1"/>
</dbReference>
<dbReference type="GO" id="GO:0008168">
    <property type="term" value="F:methyltransferase activity"/>
    <property type="evidence" value="ECO:0007669"/>
    <property type="project" value="UniProtKB-KW"/>
</dbReference>
<protein>
    <submittedName>
        <fullName evidence="3">SAM-dependent methyltransferase</fullName>
    </submittedName>
</protein>
<dbReference type="PANTHER" id="PTHR43861:SF3">
    <property type="entry name" value="PUTATIVE (AFU_ORTHOLOGUE AFUA_2G14390)-RELATED"/>
    <property type="match status" value="1"/>
</dbReference>
<dbReference type="RefSeq" id="WP_073710427.1">
    <property type="nucleotide sequence ID" value="NZ_MRWQ01000002.1"/>
</dbReference>
<evidence type="ECO:0000256" key="1">
    <source>
        <dbReference type="ARBA" id="ARBA00022679"/>
    </source>
</evidence>
<dbReference type="Gene3D" id="3.40.50.150">
    <property type="entry name" value="Vaccinia Virus protein VP39"/>
    <property type="match status" value="1"/>
</dbReference>
<dbReference type="Pfam" id="PF13649">
    <property type="entry name" value="Methyltransf_25"/>
    <property type="match status" value="1"/>
</dbReference>
<proteinExistence type="predicted"/>
<keyword evidence="1 3" id="KW-0808">Transferase</keyword>
<comment type="caution">
    <text evidence="3">The sequence shown here is derived from an EMBL/GenBank/DDBJ whole genome shotgun (WGS) entry which is preliminary data.</text>
</comment>
<sequence length="200" mass="23063">MNMWHERFKEEEYVYGKEASEIVRIAAEKLRKESRVLSIAEGEGRNAVFLAENGLHVTTWDYALSGIEKTKKLALERGVVVEAEFCDLAEAEWTEDKWDAVIHVFGHFPVPVFEKTMEGIKKSLKPGGLYVSELYSTEQIHFKSGGPRDIELLYTPIQMLNTFQDWYIHHFYTGEAKRNEGKLHQGTSHVIQSIFQKPTK</sequence>
<dbReference type="GO" id="GO:0032259">
    <property type="term" value="P:methylation"/>
    <property type="evidence" value="ECO:0007669"/>
    <property type="project" value="UniProtKB-KW"/>
</dbReference>